<evidence type="ECO:0000313" key="6">
    <source>
        <dbReference type="EMBL" id="KAJ1974134.1"/>
    </source>
</evidence>
<evidence type="ECO:0000256" key="1">
    <source>
        <dbReference type="ARBA" id="ARBA00004123"/>
    </source>
</evidence>
<sequence length="903" mass="101704">MSRGGGRFGGAARRGPMMAELAGNVFKDPGNLYPEFDLPQRRPANAHEQEVLTLMRDYKAQLRTSPFYLDFPPTPPEVERYSDRYNAATKAKGTKPLLKSLGLDVTFLPAELHPTVSSKKSTAARAKQVTVDGVDLQALDTLENAANSDDADDKEEAKAGEDPEIEIEEEEEDVEEENDYVVSYFDNGEGDDIDDDSECNYVGPAFALLFASNMPPFANIELVDRFCSFMFQAMLQTPTKNLAGPTEPLASPELSRGTLSQSPTQRPCQTQHETSVVTPRRTTPVDWPHTPSGAGPPPGTFTSPIATPFIQRLNGMELQWRLRDAYRMLREKDDHLALAAELGQNLLAANEQLKSAYDLLVEEQSRLLQAQQAHPPPTVDYGPPVPEPVATSPSRATKEKLGLLNDFVGELEQANADLHIKLDEANQALKEKSRQSHKEVNQLQRDLQELHQTVETLTKQNATLNVDKQRLVRDKTDMSKSLKAMTSKGAETEALQGRIDALEHSLATALQGKAELDHRHQSTMHELEELRGRCLEYQAQITEYDEERAHQTNQLNRAHELEQALDEAQEMVQILSGQLEEIQAKQDECGITGATEVKTLLTEVDDQRRDLQSKHDVLHQRHHGLVKAHSFTVRQQERMRHHIARLTQLTHQPSQEDRLRRLEQILGQTQSENQQLQRKLDWLERSQGENAMVLDCYEDEDNESDQGDFDDQMGSYDLDEMADDPESRSQLEPRARRRQSRQHHGLVRTVTQTNEMLHTLRARLDQLTLENDQLRQELRTSQMLRMSESEKLVQMESTLQERDTEIQAIRSRFTQLKFEYDEVKTKLQAASALANPLESASDEPMPPKAPMEALKQQLNRASRRSMPPAPSSKALSHLGSLDKAAGAAGEITLPNSSSVPKRL</sequence>
<reference evidence="6" key="1">
    <citation type="submission" date="2022-07" db="EMBL/GenBank/DDBJ databases">
        <title>Phylogenomic reconstructions and comparative analyses of Kickxellomycotina fungi.</title>
        <authorList>
            <person name="Reynolds N.K."/>
            <person name="Stajich J.E."/>
            <person name="Barry K."/>
            <person name="Grigoriev I.V."/>
            <person name="Crous P."/>
            <person name="Smith M.E."/>
        </authorList>
    </citation>
    <scope>NUCLEOTIDE SEQUENCE</scope>
    <source>
        <strain evidence="6">RSA 567</strain>
    </source>
</reference>
<accession>A0A9W8B1T0</accession>
<dbReference type="PANTHER" id="PTHR15367">
    <property type="entry name" value="DNA-DIRECTED RNA POLYMERASE III"/>
    <property type="match status" value="1"/>
</dbReference>
<feature type="region of interest" description="Disordered" evidence="5">
    <location>
        <begin position="834"/>
        <end position="881"/>
    </location>
</feature>
<feature type="region of interest" description="Disordered" evidence="5">
    <location>
        <begin position="700"/>
        <end position="746"/>
    </location>
</feature>
<organism evidence="6 7">
    <name type="scientific">Dimargaris verticillata</name>
    <dbReference type="NCBI Taxonomy" id="2761393"/>
    <lineage>
        <taxon>Eukaryota</taxon>
        <taxon>Fungi</taxon>
        <taxon>Fungi incertae sedis</taxon>
        <taxon>Zoopagomycota</taxon>
        <taxon>Kickxellomycotina</taxon>
        <taxon>Dimargaritomycetes</taxon>
        <taxon>Dimargaritales</taxon>
        <taxon>Dimargaritaceae</taxon>
        <taxon>Dimargaris</taxon>
    </lineage>
</organism>
<feature type="coiled-coil region" evidence="4">
    <location>
        <begin position="527"/>
        <end position="585"/>
    </location>
</feature>
<evidence type="ECO:0000313" key="7">
    <source>
        <dbReference type="Proteomes" id="UP001151582"/>
    </source>
</evidence>
<gene>
    <name evidence="6" type="ORF">H4R34_004829</name>
</gene>
<keyword evidence="4" id="KW-0175">Coiled coil</keyword>
<comment type="caution">
    <text evidence="6">The sequence shown here is derived from an EMBL/GenBank/DDBJ whole genome shotgun (WGS) entry which is preliminary data.</text>
</comment>
<comment type="subcellular location">
    <subcellularLocation>
        <location evidence="1">Nucleus</location>
    </subcellularLocation>
</comment>
<feature type="compositionally biased region" description="Acidic residues" evidence="5">
    <location>
        <begin position="700"/>
        <end position="724"/>
    </location>
</feature>
<protein>
    <submittedName>
        <fullName evidence="6">Uncharacterized protein</fullName>
    </submittedName>
</protein>
<dbReference type="OrthoDB" id="9451547at2759"/>
<dbReference type="AlphaFoldDB" id="A0A9W8B1T0"/>
<feature type="coiled-coil region" evidence="4">
    <location>
        <begin position="408"/>
        <end position="467"/>
    </location>
</feature>
<feature type="compositionally biased region" description="Pro residues" evidence="5">
    <location>
        <begin position="374"/>
        <end position="387"/>
    </location>
</feature>
<feature type="compositionally biased region" description="Basic residues" evidence="5">
    <location>
        <begin position="735"/>
        <end position="746"/>
    </location>
</feature>
<feature type="region of interest" description="Disordered" evidence="5">
    <location>
        <begin position="368"/>
        <end position="393"/>
    </location>
</feature>
<evidence type="ECO:0000256" key="2">
    <source>
        <dbReference type="ARBA" id="ARBA00008352"/>
    </source>
</evidence>
<evidence type="ECO:0000256" key="3">
    <source>
        <dbReference type="ARBA" id="ARBA00023242"/>
    </source>
</evidence>
<feature type="compositionally biased region" description="Low complexity" evidence="5">
    <location>
        <begin position="276"/>
        <end position="285"/>
    </location>
</feature>
<keyword evidence="3" id="KW-0539">Nucleus</keyword>
<proteinExistence type="inferred from homology"/>
<feature type="compositionally biased region" description="Basic and acidic residues" evidence="5">
    <location>
        <begin position="725"/>
        <end position="734"/>
    </location>
</feature>
<feature type="non-terminal residue" evidence="6">
    <location>
        <position position="1"/>
    </location>
</feature>
<evidence type="ECO:0000256" key="5">
    <source>
        <dbReference type="SAM" id="MobiDB-lite"/>
    </source>
</evidence>
<dbReference type="Pfam" id="PF11705">
    <property type="entry name" value="RNA_pol_3_Rpc31"/>
    <property type="match status" value="1"/>
</dbReference>
<dbReference type="GO" id="GO:0006383">
    <property type="term" value="P:transcription by RNA polymerase III"/>
    <property type="evidence" value="ECO:0007669"/>
    <property type="project" value="InterPro"/>
</dbReference>
<feature type="region of interest" description="Disordered" evidence="5">
    <location>
        <begin position="242"/>
        <end position="299"/>
    </location>
</feature>
<dbReference type="GO" id="GO:0005666">
    <property type="term" value="C:RNA polymerase III complex"/>
    <property type="evidence" value="ECO:0007669"/>
    <property type="project" value="TreeGrafter"/>
</dbReference>
<feature type="coiled-coil region" evidence="4">
    <location>
        <begin position="659"/>
        <end position="686"/>
    </location>
</feature>
<dbReference type="EMBL" id="JANBQB010000698">
    <property type="protein sequence ID" value="KAJ1974134.1"/>
    <property type="molecule type" value="Genomic_DNA"/>
</dbReference>
<keyword evidence="7" id="KW-1185">Reference proteome</keyword>
<dbReference type="PANTHER" id="PTHR15367:SF2">
    <property type="entry name" value="DNA-DIRECTED RNA POLYMERASE III SUBUNIT"/>
    <property type="match status" value="1"/>
</dbReference>
<feature type="coiled-coil region" evidence="4">
    <location>
        <begin position="750"/>
        <end position="784"/>
    </location>
</feature>
<feature type="compositionally biased region" description="Polar residues" evidence="5">
    <location>
        <begin position="257"/>
        <end position="275"/>
    </location>
</feature>
<comment type="similarity">
    <text evidence="2">Belongs to the eukaryotic RPC7 RNA polymerase subunit family.</text>
</comment>
<feature type="compositionally biased region" description="Acidic residues" evidence="5">
    <location>
        <begin position="162"/>
        <end position="178"/>
    </location>
</feature>
<dbReference type="InterPro" id="IPR024661">
    <property type="entry name" value="RNA_pol_III_Rpc31"/>
</dbReference>
<feature type="region of interest" description="Disordered" evidence="5">
    <location>
        <begin position="143"/>
        <end position="178"/>
    </location>
</feature>
<evidence type="ECO:0000256" key="4">
    <source>
        <dbReference type="SAM" id="Coils"/>
    </source>
</evidence>
<dbReference type="Proteomes" id="UP001151582">
    <property type="component" value="Unassembled WGS sequence"/>
</dbReference>
<name>A0A9W8B1T0_9FUNG</name>